<dbReference type="Proteomes" id="UP000823388">
    <property type="component" value="Chromosome 3K"/>
</dbReference>
<evidence type="ECO:0000313" key="1">
    <source>
        <dbReference type="EMBL" id="KAG2629061.1"/>
    </source>
</evidence>
<organism evidence="1 2">
    <name type="scientific">Panicum virgatum</name>
    <name type="common">Blackwell switchgrass</name>
    <dbReference type="NCBI Taxonomy" id="38727"/>
    <lineage>
        <taxon>Eukaryota</taxon>
        <taxon>Viridiplantae</taxon>
        <taxon>Streptophyta</taxon>
        <taxon>Embryophyta</taxon>
        <taxon>Tracheophyta</taxon>
        <taxon>Spermatophyta</taxon>
        <taxon>Magnoliopsida</taxon>
        <taxon>Liliopsida</taxon>
        <taxon>Poales</taxon>
        <taxon>Poaceae</taxon>
        <taxon>PACMAD clade</taxon>
        <taxon>Panicoideae</taxon>
        <taxon>Panicodae</taxon>
        <taxon>Paniceae</taxon>
        <taxon>Panicinae</taxon>
        <taxon>Panicum</taxon>
        <taxon>Panicum sect. Hiantes</taxon>
    </lineage>
</organism>
<comment type="caution">
    <text evidence="1">The sequence shown here is derived from an EMBL/GenBank/DDBJ whole genome shotgun (WGS) entry which is preliminary data.</text>
</comment>
<evidence type="ECO:0000313" key="2">
    <source>
        <dbReference type="Proteomes" id="UP000823388"/>
    </source>
</evidence>
<keyword evidence="2" id="KW-1185">Reference proteome</keyword>
<reference evidence="1" key="1">
    <citation type="submission" date="2020-05" db="EMBL/GenBank/DDBJ databases">
        <title>WGS assembly of Panicum virgatum.</title>
        <authorList>
            <person name="Lovell J.T."/>
            <person name="Jenkins J."/>
            <person name="Shu S."/>
            <person name="Juenger T.E."/>
            <person name="Schmutz J."/>
        </authorList>
    </citation>
    <scope>NUCLEOTIDE SEQUENCE</scope>
    <source>
        <strain evidence="1">AP13</strain>
    </source>
</reference>
<proteinExistence type="predicted"/>
<dbReference type="AlphaFoldDB" id="A0A8T0UXK9"/>
<sequence>MTSPSIFVLACGRPWMLGFSILDDVGSTTGGSSRIWHGDAVPLQPIAHIPCPDLELPEPAQVPQQTISCATCIIGRSRTSHAVEVELDVALAVLGEDNDLLHPCPHQVVAVLGLLEVTEQGVHGLHLVPNEFHVAAEAAWQLCLVQEHRHQPAQ</sequence>
<name>A0A8T0UXK9_PANVG</name>
<protein>
    <submittedName>
        <fullName evidence="1">Uncharacterized protein</fullName>
    </submittedName>
</protein>
<gene>
    <name evidence="1" type="ORF">PVAP13_3KG402311</name>
</gene>
<accession>A0A8T0UXK9</accession>
<dbReference type="EMBL" id="CM029041">
    <property type="protein sequence ID" value="KAG2629061.1"/>
    <property type="molecule type" value="Genomic_DNA"/>
</dbReference>